<comment type="caution">
    <text evidence="1">The sequence shown here is derived from an EMBL/GenBank/DDBJ whole genome shotgun (WGS) entry which is preliminary data.</text>
</comment>
<dbReference type="Proteomes" id="UP000005959">
    <property type="component" value="Unassembled WGS sequence"/>
</dbReference>
<dbReference type="HOGENOM" id="CLU_2046366_0_0_6"/>
<accession>G9Y6M2</accession>
<evidence type="ECO:0000313" key="1">
    <source>
        <dbReference type="EMBL" id="EHM42722.1"/>
    </source>
</evidence>
<proteinExistence type="predicted"/>
<evidence type="ECO:0000313" key="2">
    <source>
        <dbReference type="Proteomes" id="UP000005959"/>
    </source>
</evidence>
<protein>
    <submittedName>
        <fullName evidence="1">Uncharacterized protein</fullName>
    </submittedName>
</protein>
<organism evidence="1 2">
    <name type="scientific">Hafnia alvei ATCC 51873</name>
    <dbReference type="NCBI Taxonomy" id="1002364"/>
    <lineage>
        <taxon>Bacteria</taxon>
        <taxon>Pseudomonadati</taxon>
        <taxon>Pseudomonadota</taxon>
        <taxon>Gammaproteobacteria</taxon>
        <taxon>Enterobacterales</taxon>
        <taxon>Hafniaceae</taxon>
        <taxon>Hafnia</taxon>
    </lineage>
</organism>
<name>G9Y6M2_HAFAL</name>
<gene>
    <name evidence="1" type="ORF">HMPREF0454_02122</name>
</gene>
<reference evidence="1 2" key="1">
    <citation type="submission" date="2011-08" db="EMBL/GenBank/DDBJ databases">
        <authorList>
            <person name="Weinstock G."/>
            <person name="Sodergren E."/>
            <person name="Clifton S."/>
            <person name="Fulton L."/>
            <person name="Fulton B."/>
            <person name="Courtney L."/>
            <person name="Fronick C."/>
            <person name="Harrison M."/>
            <person name="Strong C."/>
            <person name="Farmer C."/>
            <person name="Delahaunty K."/>
            <person name="Markovic C."/>
            <person name="Hall O."/>
            <person name="Minx P."/>
            <person name="Tomlinson C."/>
            <person name="Mitreva M."/>
            <person name="Hou S."/>
            <person name="Chen J."/>
            <person name="Wollam A."/>
            <person name="Pepin K.H."/>
            <person name="Johnson M."/>
            <person name="Bhonagiri V."/>
            <person name="Zhang X."/>
            <person name="Suruliraj S."/>
            <person name="Warren W."/>
            <person name="Chinwalla A."/>
            <person name="Mardis E.R."/>
            <person name="Wilson R.K."/>
        </authorList>
    </citation>
    <scope>NUCLEOTIDE SEQUENCE [LARGE SCALE GENOMIC DNA]</scope>
    <source>
        <strain evidence="1 2">ATCC 51873</strain>
    </source>
</reference>
<dbReference type="AlphaFoldDB" id="G9Y6M2"/>
<sequence>MTFQTFSRLDVLGKRGKLSRGVRGVIFERGVREGLAREGDLLTNIRSLKGLSLKNPANQRSYQMCKTIQGLVSGIAIFNRRGKYPMIIGEIEKASEECKKLERVTLASLRAPVLAEVKHA</sequence>
<dbReference type="EMBL" id="AGCI01000048">
    <property type="protein sequence ID" value="EHM42722.1"/>
    <property type="molecule type" value="Genomic_DNA"/>
</dbReference>